<dbReference type="eggNOG" id="COG2445">
    <property type="taxonomic scope" value="Bacteria"/>
</dbReference>
<dbReference type="PANTHER" id="PTHR33397:SF3">
    <property type="entry name" value="MRNA NUCLEASE HEPT"/>
    <property type="match status" value="1"/>
</dbReference>
<keyword evidence="1" id="KW-1277">Toxin-antitoxin system</keyword>
<comment type="similarity">
    <text evidence="4">Belongs to the HepT RNase toxin family.</text>
</comment>
<proteinExistence type="inferred from homology"/>
<dbReference type="InterPro" id="IPR037038">
    <property type="entry name" value="HepT-like_sf"/>
</dbReference>
<evidence type="ECO:0000256" key="2">
    <source>
        <dbReference type="ARBA" id="ARBA00022722"/>
    </source>
</evidence>
<dbReference type="EMBL" id="CP002991">
    <property type="protein sequence ID" value="AEM77972.1"/>
    <property type="molecule type" value="Genomic_DNA"/>
</dbReference>
<sequence length="142" mass="16273">MINRQLIIERLTLIDGYLKELRALASIDKNSFLSDKRNAAAAESFLRRTLEAIFDIGRHILAKTGNIDLSTEYKSIARGLGEYGYVSPELSDKLVQMAGYRNRMVHLYNLVTEEELYEIITSELTDIEEFISDIKNKVLEVK</sequence>
<organism evidence="5 6">
    <name type="scientific">Thermoanaerobacter wiegelii Rt8.B1</name>
    <dbReference type="NCBI Taxonomy" id="697303"/>
    <lineage>
        <taxon>Bacteria</taxon>
        <taxon>Bacillati</taxon>
        <taxon>Bacillota</taxon>
        <taxon>Clostridia</taxon>
        <taxon>Thermoanaerobacterales</taxon>
        <taxon>Thermoanaerobacteraceae</taxon>
        <taxon>Thermoanaerobacter</taxon>
    </lineage>
</organism>
<reference evidence="5 6" key="1">
    <citation type="submission" date="2011-08" db="EMBL/GenBank/DDBJ databases">
        <title>Complete sequence of Thermoanaerobacter wiegelii Rt8.B1.</title>
        <authorList>
            <consortium name="US DOE Joint Genome Institute"/>
            <person name="Lucas S."/>
            <person name="Han J."/>
            <person name="Lapidus A."/>
            <person name="Cheng J.-F."/>
            <person name="Goodwin L."/>
            <person name="Pitluck S."/>
            <person name="Peters L."/>
            <person name="Mikhailova N."/>
            <person name="Zeytun A."/>
            <person name="Daligault H."/>
            <person name="Detter J.C."/>
            <person name="Han C."/>
            <person name="Tapia R."/>
            <person name="Land M."/>
            <person name="Hauser L."/>
            <person name="Kyrpides N."/>
            <person name="Ivanova N."/>
            <person name="Pagani I."/>
            <person name="Hemme C."/>
            <person name="Woyke T."/>
        </authorList>
    </citation>
    <scope>NUCLEOTIDE SEQUENCE [LARGE SCALE GENOMIC DNA]</scope>
    <source>
        <strain evidence="5 6">Rt8.B1</strain>
    </source>
</reference>
<dbReference type="KEGG" id="twi:Thewi_0510"/>
<accession>G2MQS3</accession>
<dbReference type="GO" id="GO:0110001">
    <property type="term" value="C:toxin-antitoxin complex"/>
    <property type="evidence" value="ECO:0007669"/>
    <property type="project" value="InterPro"/>
</dbReference>
<dbReference type="RefSeq" id="WP_014062320.1">
    <property type="nucleotide sequence ID" value="NC_015958.1"/>
</dbReference>
<dbReference type="GO" id="GO:0004540">
    <property type="term" value="F:RNA nuclease activity"/>
    <property type="evidence" value="ECO:0007669"/>
    <property type="project" value="InterPro"/>
</dbReference>
<dbReference type="SUPFAM" id="SSF81593">
    <property type="entry name" value="Nucleotidyltransferase substrate binding subunit/domain"/>
    <property type="match status" value="1"/>
</dbReference>
<dbReference type="HOGENOM" id="CLU_142825_1_1_9"/>
<evidence type="ECO:0008006" key="7">
    <source>
        <dbReference type="Google" id="ProtNLM"/>
    </source>
</evidence>
<dbReference type="AlphaFoldDB" id="G2MQS3"/>
<dbReference type="Pfam" id="PF01934">
    <property type="entry name" value="HepT-like"/>
    <property type="match status" value="1"/>
</dbReference>
<evidence type="ECO:0000256" key="3">
    <source>
        <dbReference type="ARBA" id="ARBA00022801"/>
    </source>
</evidence>
<evidence type="ECO:0000313" key="6">
    <source>
        <dbReference type="Proteomes" id="UP000008276"/>
    </source>
</evidence>
<evidence type="ECO:0000256" key="1">
    <source>
        <dbReference type="ARBA" id="ARBA00022649"/>
    </source>
</evidence>
<dbReference type="GO" id="GO:0016787">
    <property type="term" value="F:hydrolase activity"/>
    <property type="evidence" value="ECO:0007669"/>
    <property type="project" value="UniProtKB-KW"/>
</dbReference>
<dbReference type="Gene3D" id="1.20.120.580">
    <property type="entry name" value="bsu32300-like"/>
    <property type="match status" value="1"/>
</dbReference>
<keyword evidence="2" id="KW-0540">Nuclease</keyword>
<dbReference type="InterPro" id="IPR052379">
    <property type="entry name" value="Type_VII_TA_RNase"/>
</dbReference>
<dbReference type="InterPro" id="IPR008201">
    <property type="entry name" value="HepT-like"/>
</dbReference>
<keyword evidence="6" id="KW-1185">Reference proteome</keyword>
<gene>
    <name evidence="5" type="ORF">Thewi_0510</name>
</gene>
<keyword evidence="3" id="KW-0378">Hydrolase</keyword>
<dbReference type="STRING" id="697303.Thewi_0510"/>
<name>G2MQS3_9THEO</name>
<dbReference type="NCBIfam" id="NF047751">
    <property type="entry name" value="HepT_toxin"/>
    <property type="match status" value="1"/>
</dbReference>
<evidence type="ECO:0000313" key="5">
    <source>
        <dbReference type="EMBL" id="AEM77972.1"/>
    </source>
</evidence>
<dbReference type="PANTHER" id="PTHR33397">
    <property type="entry name" value="UPF0331 PROTEIN YUTE"/>
    <property type="match status" value="1"/>
</dbReference>
<evidence type="ECO:0000256" key="4">
    <source>
        <dbReference type="ARBA" id="ARBA00024207"/>
    </source>
</evidence>
<protein>
    <recommendedName>
        <fullName evidence="7">DUF86 domain-containing protein</fullName>
    </recommendedName>
</protein>
<dbReference type="Proteomes" id="UP000008276">
    <property type="component" value="Chromosome"/>
</dbReference>